<dbReference type="InterPro" id="IPR000073">
    <property type="entry name" value="AB_hydrolase_1"/>
</dbReference>
<dbReference type="GO" id="GO:0016787">
    <property type="term" value="F:hydrolase activity"/>
    <property type="evidence" value="ECO:0007669"/>
    <property type="project" value="UniProtKB-KW"/>
</dbReference>
<dbReference type="PANTHER" id="PTHR43194:SF2">
    <property type="entry name" value="PEROXISOMAL MEMBRANE PROTEIN LPX1"/>
    <property type="match status" value="1"/>
</dbReference>
<dbReference type="EMBL" id="JAHWXT010000003">
    <property type="protein sequence ID" value="MCF0264994.1"/>
    <property type="molecule type" value="Genomic_DNA"/>
</dbReference>
<accession>A0A8X8GKE6</accession>
<dbReference type="Pfam" id="PF00561">
    <property type="entry name" value="Abhydrolase_1"/>
    <property type="match status" value="1"/>
</dbReference>
<evidence type="ECO:0000313" key="2">
    <source>
        <dbReference type="EMBL" id="MCF0264994.1"/>
    </source>
</evidence>
<dbReference type="RefSeq" id="WP_234623402.1">
    <property type="nucleotide sequence ID" value="NZ_JAHWXT010000003.1"/>
</dbReference>
<feature type="domain" description="AB hydrolase-1" evidence="1">
    <location>
        <begin position="2"/>
        <end position="117"/>
    </location>
</feature>
<evidence type="ECO:0000313" key="3">
    <source>
        <dbReference type="Proteomes" id="UP000887320"/>
    </source>
</evidence>
<sequence>MHLIFLPGASGSTAFWQPVMQQLSADHQKTVMAYPSFAGYPEHPHIDSFDDLQGYILDQIQQPCIVIAQSMGGVFAVQAALQKPELIKALVLVASSGGIDLSPFQVADWRGDYQQTFAVPNWFVDHQSHLDDSLYKIACPVLLLWGDADPISPVGVGKYLHEKIQHSRLHIIEQGEHDLANVHANQVARLIHDFISDIK</sequence>
<gene>
    <name evidence="2" type="ORF">KW868_11085</name>
</gene>
<organism evidence="2 3">
    <name type="scientific">Acinetobacter guillouiae</name>
    <name type="common">Acinetobacter genomosp. 11</name>
    <dbReference type="NCBI Taxonomy" id="106649"/>
    <lineage>
        <taxon>Bacteria</taxon>
        <taxon>Pseudomonadati</taxon>
        <taxon>Pseudomonadota</taxon>
        <taxon>Gammaproteobacteria</taxon>
        <taxon>Moraxellales</taxon>
        <taxon>Moraxellaceae</taxon>
        <taxon>Acinetobacter</taxon>
    </lineage>
</organism>
<dbReference type="AlphaFoldDB" id="A0A8X8GKE6"/>
<protein>
    <submittedName>
        <fullName evidence="2">Alpha/beta hydrolase</fullName>
    </submittedName>
</protein>
<comment type="caution">
    <text evidence="2">The sequence shown here is derived from an EMBL/GenBank/DDBJ whole genome shotgun (WGS) entry which is preliminary data.</text>
</comment>
<dbReference type="InterPro" id="IPR029058">
    <property type="entry name" value="AB_hydrolase_fold"/>
</dbReference>
<dbReference type="InterPro" id="IPR050228">
    <property type="entry name" value="Carboxylesterase_BioH"/>
</dbReference>
<dbReference type="Proteomes" id="UP000887320">
    <property type="component" value="Unassembled WGS sequence"/>
</dbReference>
<dbReference type="PANTHER" id="PTHR43194">
    <property type="entry name" value="HYDROLASE ALPHA/BETA FOLD FAMILY"/>
    <property type="match status" value="1"/>
</dbReference>
<proteinExistence type="predicted"/>
<name>A0A8X8GKE6_ACIGI</name>
<evidence type="ECO:0000259" key="1">
    <source>
        <dbReference type="Pfam" id="PF00561"/>
    </source>
</evidence>
<dbReference type="Gene3D" id="3.40.50.1820">
    <property type="entry name" value="alpha/beta hydrolase"/>
    <property type="match status" value="1"/>
</dbReference>
<reference evidence="2" key="1">
    <citation type="submission" date="2021-07" db="EMBL/GenBank/DDBJ databases">
        <authorList>
            <person name="Fernandez M."/>
            <person name="Pereira P."/>
            <person name="Torres Tejerizo G.A."/>
            <person name="Gonzalez P."/>
            <person name="Agostini E."/>
        </authorList>
    </citation>
    <scope>NUCLEOTIDE SEQUENCE</scope>
    <source>
        <strain evidence="2">SFC 500-1A</strain>
    </source>
</reference>
<dbReference type="SUPFAM" id="SSF53474">
    <property type="entry name" value="alpha/beta-Hydrolases"/>
    <property type="match status" value="1"/>
</dbReference>
<keyword evidence="2" id="KW-0378">Hydrolase</keyword>